<keyword evidence="3" id="KW-0255">Endonuclease</keyword>
<evidence type="ECO:0000313" key="4">
    <source>
        <dbReference type="Proteomes" id="UP000664288"/>
    </source>
</evidence>
<dbReference type="EMBL" id="JAFMPY010000013">
    <property type="protein sequence ID" value="MBO0904688.1"/>
    <property type="molecule type" value="Genomic_DNA"/>
</dbReference>
<keyword evidence="3" id="KW-0540">Nuclease</keyword>
<feature type="transmembrane region" description="Helical" evidence="1">
    <location>
        <begin position="12"/>
        <end position="31"/>
    </location>
</feature>
<keyword evidence="1" id="KW-1133">Transmembrane helix</keyword>
<keyword evidence="1" id="KW-0472">Membrane</keyword>
<evidence type="ECO:0000259" key="2">
    <source>
        <dbReference type="Pfam" id="PF03372"/>
    </source>
</evidence>
<sequence length="343" mass="36176">MTTSFLSRLIETALRGLALVVAAALCCSFFGRAVPFFDSLSHFRAHLAVLLFVLALFLIAMRSIVTATLAAIVAAYAAVSVSPFVVPRPGEAAATGPATDRASLSRRPLTLLQMNLRYDADPVPAIATIARLDPDVVTLQEMNRRWVEAMQPLRATYPYGAYCGVGEVVGGVAILSRIPFGAGDAICRAEDGFVSRRLDLGGKAALTVVSEHLVWPWPYRQGRQVAALGDVLAGLGEPLLIAGDFNAVPWSATIGRYAAASKTTAAGGIGPTWLARRLPEALRPLIGLPIDNILFSKGVRILSVARGEATDSDHLPVLVSFDLPAAAALDVAPARVVDGAASR</sequence>
<dbReference type="InterPro" id="IPR036691">
    <property type="entry name" value="Endo/exonu/phosph_ase_sf"/>
</dbReference>
<accession>A0ABS3J6U0</accession>
<dbReference type="SUPFAM" id="SSF56219">
    <property type="entry name" value="DNase I-like"/>
    <property type="match status" value="1"/>
</dbReference>
<dbReference type="Pfam" id="PF03372">
    <property type="entry name" value="Exo_endo_phos"/>
    <property type="match status" value="1"/>
</dbReference>
<dbReference type="Gene3D" id="3.60.10.10">
    <property type="entry name" value="Endonuclease/exonuclease/phosphatase"/>
    <property type="match status" value="1"/>
</dbReference>
<keyword evidence="3" id="KW-0378">Hydrolase</keyword>
<dbReference type="InterPro" id="IPR005135">
    <property type="entry name" value="Endo/exonuclease/phosphatase"/>
</dbReference>
<reference evidence="3 4" key="1">
    <citation type="submission" date="2021-03" db="EMBL/GenBank/DDBJ databases">
        <title>Whole genome sequence of Jiella sp. MQZ13P-4.</title>
        <authorList>
            <person name="Tuo L."/>
        </authorList>
    </citation>
    <scope>NUCLEOTIDE SEQUENCE [LARGE SCALE GENOMIC DNA]</scope>
    <source>
        <strain evidence="3 4">MQZ13P-4</strain>
    </source>
</reference>
<comment type="caution">
    <text evidence="3">The sequence shown here is derived from an EMBL/GenBank/DDBJ whole genome shotgun (WGS) entry which is preliminary data.</text>
</comment>
<evidence type="ECO:0000256" key="1">
    <source>
        <dbReference type="SAM" id="Phobius"/>
    </source>
</evidence>
<dbReference type="Proteomes" id="UP000664288">
    <property type="component" value="Unassembled WGS sequence"/>
</dbReference>
<feature type="transmembrane region" description="Helical" evidence="1">
    <location>
        <begin position="67"/>
        <end position="86"/>
    </location>
</feature>
<dbReference type="GO" id="GO:0004519">
    <property type="term" value="F:endonuclease activity"/>
    <property type="evidence" value="ECO:0007669"/>
    <property type="project" value="UniProtKB-KW"/>
</dbReference>
<evidence type="ECO:0000313" key="3">
    <source>
        <dbReference type="EMBL" id="MBO0904688.1"/>
    </source>
</evidence>
<name>A0ABS3J6U0_9HYPH</name>
<protein>
    <submittedName>
        <fullName evidence="3">Endonuclease/exonuclease/phosphatase family protein</fullName>
    </submittedName>
</protein>
<proteinExistence type="predicted"/>
<dbReference type="RefSeq" id="WP_207351322.1">
    <property type="nucleotide sequence ID" value="NZ_JAFMPY010000013.1"/>
</dbReference>
<keyword evidence="1" id="KW-0812">Transmembrane</keyword>
<feature type="transmembrane region" description="Helical" evidence="1">
    <location>
        <begin position="43"/>
        <end position="60"/>
    </location>
</feature>
<keyword evidence="4" id="KW-1185">Reference proteome</keyword>
<gene>
    <name evidence="3" type="ORF">J1C47_13650</name>
</gene>
<feature type="domain" description="Endonuclease/exonuclease/phosphatase" evidence="2">
    <location>
        <begin position="125"/>
        <end position="314"/>
    </location>
</feature>
<organism evidence="3 4">
    <name type="scientific">Jiella sonneratiae</name>
    <dbReference type="NCBI Taxonomy" id="2816856"/>
    <lineage>
        <taxon>Bacteria</taxon>
        <taxon>Pseudomonadati</taxon>
        <taxon>Pseudomonadota</taxon>
        <taxon>Alphaproteobacteria</taxon>
        <taxon>Hyphomicrobiales</taxon>
        <taxon>Aurantimonadaceae</taxon>
        <taxon>Jiella</taxon>
    </lineage>
</organism>